<sequence length="66" mass="7148">MTAFNGAGARRPKDFRKKCGSLIGESTYALDRNSTRRTKGNAKVTLSPARGNFPMASDNFRGPGLE</sequence>
<dbReference type="EMBL" id="OZ034829">
    <property type="protein sequence ID" value="CAL1685559.1"/>
    <property type="molecule type" value="Genomic_DNA"/>
</dbReference>
<evidence type="ECO:0000313" key="3">
    <source>
        <dbReference type="Proteomes" id="UP001497644"/>
    </source>
</evidence>
<feature type="region of interest" description="Disordered" evidence="1">
    <location>
        <begin position="31"/>
        <end position="66"/>
    </location>
</feature>
<gene>
    <name evidence="2" type="ORF">LPLAT_LOCUS11014</name>
</gene>
<reference evidence="2" key="1">
    <citation type="submission" date="2024-04" db="EMBL/GenBank/DDBJ databases">
        <authorList>
            <consortium name="Molecular Ecology Group"/>
        </authorList>
    </citation>
    <scope>NUCLEOTIDE SEQUENCE</scope>
</reference>
<evidence type="ECO:0000256" key="1">
    <source>
        <dbReference type="SAM" id="MobiDB-lite"/>
    </source>
</evidence>
<evidence type="ECO:0000313" key="2">
    <source>
        <dbReference type="EMBL" id="CAL1685559.1"/>
    </source>
</evidence>
<dbReference type="AlphaFoldDB" id="A0AAV2P0K0"/>
<proteinExistence type="predicted"/>
<organism evidence="2 3">
    <name type="scientific">Lasius platythorax</name>
    <dbReference type="NCBI Taxonomy" id="488582"/>
    <lineage>
        <taxon>Eukaryota</taxon>
        <taxon>Metazoa</taxon>
        <taxon>Ecdysozoa</taxon>
        <taxon>Arthropoda</taxon>
        <taxon>Hexapoda</taxon>
        <taxon>Insecta</taxon>
        <taxon>Pterygota</taxon>
        <taxon>Neoptera</taxon>
        <taxon>Endopterygota</taxon>
        <taxon>Hymenoptera</taxon>
        <taxon>Apocrita</taxon>
        <taxon>Aculeata</taxon>
        <taxon>Formicoidea</taxon>
        <taxon>Formicidae</taxon>
        <taxon>Formicinae</taxon>
        <taxon>Lasius</taxon>
        <taxon>Lasius</taxon>
    </lineage>
</organism>
<accession>A0AAV2P0K0</accession>
<keyword evidence="3" id="KW-1185">Reference proteome</keyword>
<name>A0AAV2P0K0_9HYME</name>
<protein>
    <submittedName>
        <fullName evidence="2">Uncharacterized protein</fullName>
    </submittedName>
</protein>
<dbReference type="Proteomes" id="UP001497644">
    <property type="component" value="Chromosome 6"/>
</dbReference>